<evidence type="ECO:0000256" key="4">
    <source>
        <dbReference type="ARBA" id="ARBA00008343"/>
    </source>
</evidence>
<evidence type="ECO:0000256" key="3">
    <source>
        <dbReference type="ARBA" id="ARBA00002933"/>
    </source>
</evidence>
<dbReference type="NCBIfam" id="TIGR01084">
    <property type="entry name" value="mutY"/>
    <property type="match status" value="1"/>
</dbReference>
<dbReference type="Gene3D" id="1.10.340.30">
    <property type="entry name" value="Hypothetical protein, domain 2"/>
    <property type="match status" value="1"/>
</dbReference>
<reference evidence="16 17" key="1">
    <citation type="submission" date="2023-05" db="EMBL/GenBank/DDBJ databases">
        <title>Genome sequence of Pinibacter sp. MAH-24.</title>
        <authorList>
            <person name="Huq M.A."/>
        </authorList>
    </citation>
    <scope>NUCLEOTIDE SEQUENCE [LARGE SCALE GENOMIC DNA]</scope>
    <source>
        <strain evidence="16 17">MAH-24</strain>
    </source>
</reference>
<dbReference type="InterPro" id="IPR000445">
    <property type="entry name" value="HhH_motif"/>
</dbReference>
<evidence type="ECO:0000256" key="8">
    <source>
        <dbReference type="ARBA" id="ARBA00022723"/>
    </source>
</evidence>
<dbReference type="InterPro" id="IPR044298">
    <property type="entry name" value="MIG/MutY"/>
</dbReference>
<evidence type="ECO:0000256" key="6">
    <source>
        <dbReference type="ARBA" id="ARBA00022023"/>
    </source>
</evidence>
<gene>
    <name evidence="16" type="primary">mutY</name>
    <name evidence="16" type="ORF">QJ048_03940</name>
</gene>
<keyword evidence="12" id="KW-0411">Iron-sulfur</keyword>
<comment type="cofactor">
    <cofactor evidence="2">
        <name>[4Fe-4S] cluster</name>
        <dbReference type="ChEBI" id="CHEBI:49883"/>
    </cofactor>
</comment>
<evidence type="ECO:0000256" key="2">
    <source>
        <dbReference type="ARBA" id="ARBA00001966"/>
    </source>
</evidence>
<dbReference type="CDD" id="cd00056">
    <property type="entry name" value="ENDO3c"/>
    <property type="match status" value="1"/>
</dbReference>
<name>A0ABT6R8M2_9BACT</name>
<keyword evidence="8" id="KW-0479">Metal-binding</keyword>
<comment type="caution">
    <text evidence="16">The sequence shown here is derived from an EMBL/GenBank/DDBJ whole genome shotgun (WGS) entry which is preliminary data.</text>
</comment>
<dbReference type="SUPFAM" id="SSF48150">
    <property type="entry name" value="DNA-glycosylase"/>
    <property type="match status" value="1"/>
</dbReference>
<feature type="domain" description="HhH-GPD" evidence="15">
    <location>
        <begin position="38"/>
        <end position="189"/>
    </location>
</feature>
<keyword evidence="13" id="KW-0234">DNA repair</keyword>
<keyword evidence="17" id="KW-1185">Reference proteome</keyword>
<keyword evidence="7" id="KW-0004">4Fe-4S</keyword>
<dbReference type="PROSITE" id="PS00764">
    <property type="entry name" value="ENDONUCLEASE_III_1"/>
    <property type="match status" value="1"/>
</dbReference>
<sequence length="352" mass="40601">MNFDFTRKLMEWNSAENNRSMPWKGEKDPYKIWLSEIILQQTRVEQGLAYYNKFVETFPTVKKLAKAPEEKVFKLWEGLGYYSRCKNLIATAKIIDGDYKGRFPSTYEHILALKGIGPYTAAAIASFAFNLPHAVVDGNVLRVLSRYFGMSTPVDSTHGKKLYNQLADSLLDKESPGIYNQAIMDFGAVVCKPQNPLCSICPQKSDCRAFQHAWVNDLPVKEKVLKKKTRYMYYFVISVDGKTFVKKREAKDIWQNLYEFVLHEHDEPIDWTKKNIKEAIKSFIDTPFQLQGISTIVKQQLTHQLIIGQLIKITVQTSIDIPGYELLTEKDIKKLAFPKFINTLMQQEVTLF</sequence>
<evidence type="ECO:0000313" key="16">
    <source>
        <dbReference type="EMBL" id="MDI3318907.1"/>
    </source>
</evidence>
<evidence type="ECO:0000256" key="5">
    <source>
        <dbReference type="ARBA" id="ARBA00012045"/>
    </source>
</evidence>
<keyword evidence="10" id="KW-0378">Hydrolase</keyword>
<dbReference type="PANTHER" id="PTHR42944:SF1">
    <property type="entry name" value="ADENINE DNA GLYCOSYLASE"/>
    <property type="match status" value="1"/>
</dbReference>
<dbReference type="Pfam" id="PF00633">
    <property type="entry name" value="HHH"/>
    <property type="match status" value="1"/>
</dbReference>
<dbReference type="InterPro" id="IPR023170">
    <property type="entry name" value="HhH_base_excis_C"/>
</dbReference>
<dbReference type="SMART" id="SM00525">
    <property type="entry name" value="FES"/>
    <property type="match status" value="1"/>
</dbReference>
<evidence type="ECO:0000256" key="12">
    <source>
        <dbReference type="ARBA" id="ARBA00023014"/>
    </source>
</evidence>
<dbReference type="InterPro" id="IPR005760">
    <property type="entry name" value="A/G_AdeGlyc_MutY"/>
</dbReference>
<evidence type="ECO:0000256" key="1">
    <source>
        <dbReference type="ARBA" id="ARBA00000843"/>
    </source>
</evidence>
<organism evidence="16 17">
    <name type="scientific">Pinibacter soli</name>
    <dbReference type="NCBI Taxonomy" id="3044211"/>
    <lineage>
        <taxon>Bacteria</taxon>
        <taxon>Pseudomonadati</taxon>
        <taxon>Bacteroidota</taxon>
        <taxon>Chitinophagia</taxon>
        <taxon>Chitinophagales</taxon>
        <taxon>Chitinophagaceae</taxon>
        <taxon>Pinibacter</taxon>
    </lineage>
</organism>
<dbReference type="Proteomes" id="UP001226434">
    <property type="component" value="Unassembled WGS sequence"/>
</dbReference>
<dbReference type="SMART" id="SM00478">
    <property type="entry name" value="ENDO3c"/>
    <property type="match status" value="1"/>
</dbReference>
<keyword evidence="14" id="KW-0326">Glycosidase</keyword>
<dbReference type="EMBL" id="JASBRG010000002">
    <property type="protein sequence ID" value="MDI3318907.1"/>
    <property type="molecule type" value="Genomic_DNA"/>
</dbReference>
<dbReference type="Pfam" id="PF14815">
    <property type="entry name" value="NUDIX_4"/>
    <property type="match status" value="1"/>
</dbReference>
<dbReference type="InterPro" id="IPR004035">
    <property type="entry name" value="Endouclease-III_FeS-bd_BS"/>
</dbReference>
<dbReference type="EC" id="3.2.2.31" evidence="5"/>
<accession>A0ABT6R8M2</accession>
<dbReference type="Pfam" id="PF00730">
    <property type="entry name" value="HhH-GPD"/>
    <property type="match status" value="1"/>
</dbReference>
<proteinExistence type="inferred from homology"/>
<dbReference type="Gene3D" id="1.10.1670.10">
    <property type="entry name" value="Helix-hairpin-Helix base-excision DNA repair enzymes (C-terminal)"/>
    <property type="match status" value="1"/>
</dbReference>
<evidence type="ECO:0000256" key="7">
    <source>
        <dbReference type="ARBA" id="ARBA00022485"/>
    </source>
</evidence>
<dbReference type="PANTHER" id="PTHR42944">
    <property type="entry name" value="ADENINE DNA GLYCOSYLASE"/>
    <property type="match status" value="1"/>
</dbReference>
<dbReference type="CDD" id="cd03431">
    <property type="entry name" value="NUDIX_DNA_Glycosylase_C-MutY"/>
    <property type="match status" value="1"/>
</dbReference>
<evidence type="ECO:0000256" key="11">
    <source>
        <dbReference type="ARBA" id="ARBA00023004"/>
    </source>
</evidence>
<evidence type="ECO:0000256" key="13">
    <source>
        <dbReference type="ARBA" id="ARBA00023204"/>
    </source>
</evidence>
<comment type="function">
    <text evidence="3">Adenine glycosylase active on G-A mispairs. MutY also corrects error-prone DNA synthesis past GO lesions which are due to the oxidatively damaged form of guanine: 7,8-dihydro-8-oxoguanine (8-oxo-dGTP).</text>
</comment>
<comment type="catalytic activity">
    <reaction evidence="1">
        <text>Hydrolyzes free adenine bases from 7,8-dihydro-8-oxoguanine:adenine mismatched double-stranded DNA, leaving an apurinic site.</text>
        <dbReference type="EC" id="3.2.2.31"/>
    </reaction>
</comment>
<comment type="similarity">
    <text evidence="4">Belongs to the Nth/MutY family.</text>
</comment>
<evidence type="ECO:0000256" key="9">
    <source>
        <dbReference type="ARBA" id="ARBA00022763"/>
    </source>
</evidence>
<dbReference type="InterPro" id="IPR029119">
    <property type="entry name" value="MutY_C"/>
</dbReference>
<protein>
    <recommendedName>
        <fullName evidence="6">Adenine DNA glycosylase</fullName>
        <ecNumber evidence="5">3.2.2.31</ecNumber>
    </recommendedName>
</protein>
<evidence type="ECO:0000256" key="14">
    <source>
        <dbReference type="ARBA" id="ARBA00023295"/>
    </source>
</evidence>
<dbReference type="InterPro" id="IPR003265">
    <property type="entry name" value="HhH-GPD_domain"/>
</dbReference>
<evidence type="ECO:0000259" key="15">
    <source>
        <dbReference type="SMART" id="SM00478"/>
    </source>
</evidence>
<keyword evidence="11" id="KW-0408">Iron</keyword>
<dbReference type="InterPro" id="IPR003651">
    <property type="entry name" value="Endonuclease3_FeS-loop_motif"/>
</dbReference>
<dbReference type="InterPro" id="IPR011257">
    <property type="entry name" value="DNA_glycosylase"/>
</dbReference>
<evidence type="ECO:0000256" key="10">
    <source>
        <dbReference type="ARBA" id="ARBA00022801"/>
    </source>
</evidence>
<keyword evidence="9" id="KW-0227">DNA damage</keyword>
<evidence type="ECO:0000313" key="17">
    <source>
        <dbReference type="Proteomes" id="UP001226434"/>
    </source>
</evidence>
<dbReference type="RefSeq" id="WP_282333027.1">
    <property type="nucleotide sequence ID" value="NZ_JASBRG010000002.1"/>
</dbReference>